<keyword evidence="2" id="KW-0969">Cilium</keyword>
<feature type="non-terminal residue" evidence="2">
    <location>
        <position position="1"/>
    </location>
</feature>
<evidence type="ECO:0000313" key="2">
    <source>
        <dbReference type="EMBL" id="JAG00662.1"/>
    </source>
</evidence>
<name>A0A0A9VWS5_LYGHE</name>
<reference evidence="2" key="2">
    <citation type="submission" date="2014-07" db="EMBL/GenBank/DDBJ databases">
        <authorList>
            <person name="Hull J."/>
        </authorList>
    </citation>
    <scope>NUCLEOTIDE SEQUENCE</scope>
</reference>
<organism evidence="2">
    <name type="scientific">Lygus hesperus</name>
    <name type="common">Western plant bug</name>
    <dbReference type="NCBI Taxonomy" id="30085"/>
    <lineage>
        <taxon>Eukaryota</taxon>
        <taxon>Metazoa</taxon>
        <taxon>Ecdysozoa</taxon>
        <taxon>Arthropoda</taxon>
        <taxon>Hexapoda</taxon>
        <taxon>Insecta</taxon>
        <taxon>Pterygota</taxon>
        <taxon>Neoptera</taxon>
        <taxon>Paraneoptera</taxon>
        <taxon>Hemiptera</taxon>
        <taxon>Heteroptera</taxon>
        <taxon>Panheteroptera</taxon>
        <taxon>Cimicomorpha</taxon>
        <taxon>Miridae</taxon>
        <taxon>Mirini</taxon>
        <taxon>Lygus</taxon>
    </lineage>
</organism>
<keyword evidence="2" id="KW-0966">Cell projection</keyword>
<protein>
    <submittedName>
        <fullName evidence="2">Flagellar protein FliL</fullName>
    </submittedName>
</protein>
<keyword evidence="2" id="KW-0282">Flagellum</keyword>
<dbReference type="AlphaFoldDB" id="A0A0A9VWS5"/>
<feature type="non-terminal residue" evidence="2">
    <location>
        <position position="424"/>
    </location>
</feature>
<dbReference type="PANTHER" id="PTHR21301">
    <property type="entry name" value="REVERSE TRANSCRIPTASE"/>
    <property type="match status" value="1"/>
</dbReference>
<reference evidence="2" key="1">
    <citation type="journal article" date="2014" name="PLoS ONE">
        <title>Transcriptome-Based Identification of ABC Transporters in the Western Tarnished Plant Bug Lygus hesperus.</title>
        <authorList>
            <person name="Hull J.J."/>
            <person name="Chaney K."/>
            <person name="Geib S.M."/>
            <person name="Fabrick J.A."/>
            <person name="Brent C.S."/>
            <person name="Walsh D."/>
            <person name="Lavine L.C."/>
        </authorList>
    </citation>
    <scope>NUCLEOTIDE SEQUENCE</scope>
</reference>
<sequence>RAYLANNLCLQYPRNQKPPIHQMEPDLCTRFNIQHPTSPHRTNVQPGSIPQNATVPPRSNAPVDPPPHRHTHRQNIEEIADTHEKVMNLSSRALSDVEISVISKGLSFCPTPKVNHVDISKDIARFSRSLKWKAHFHDNPDYVPPPPDLHEALLSYKIPTNKDPNSLQPTDPLQRFIDSLYDRVCAPGFLDSLVPDQNITPEERMALSNLKTDNSIKILEADKGSTVVVLNSDDYKNECLRQLSDTSTYQLLNSDPTEKFRKDIRSFLNTHAKNEGLSSQDISTLLPNTSRMPVFYTLPKIHKPFTPPCPTGRPIVSSYDSLTSRISDFVDHHLQPIVQSLPCYVRDSNHFVEMLKELQIPDHGEPILLVTYDIQSMYSRIPHREGLEALQMFLDLRPPPHNCSTEFLIRLAEYVLTMNVFDFE</sequence>
<gene>
    <name evidence="2" type="primary">fliL</name>
    <name evidence="2" type="ORF">CM83_102161</name>
</gene>
<proteinExistence type="predicted"/>
<evidence type="ECO:0000256" key="1">
    <source>
        <dbReference type="SAM" id="MobiDB-lite"/>
    </source>
</evidence>
<dbReference type="PANTHER" id="PTHR21301:SF13">
    <property type="match status" value="1"/>
</dbReference>
<feature type="region of interest" description="Disordered" evidence="1">
    <location>
        <begin position="32"/>
        <end position="71"/>
    </location>
</feature>
<dbReference type="EMBL" id="GBHO01042942">
    <property type="protein sequence ID" value="JAG00662.1"/>
    <property type="molecule type" value="Transcribed_RNA"/>
</dbReference>
<accession>A0A0A9VWS5</accession>
<feature type="compositionally biased region" description="Polar residues" evidence="1">
    <location>
        <begin position="32"/>
        <end position="54"/>
    </location>
</feature>